<organism evidence="3 4">
    <name type="scientific">Helianthus annuus</name>
    <name type="common">Common sunflower</name>
    <dbReference type="NCBI Taxonomy" id="4232"/>
    <lineage>
        <taxon>Eukaryota</taxon>
        <taxon>Viridiplantae</taxon>
        <taxon>Streptophyta</taxon>
        <taxon>Embryophyta</taxon>
        <taxon>Tracheophyta</taxon>
        <taxon>Spermatophyta</taxon>
        <taxon>Magnoliopsida</taxon>
        <taxon>eudicotyledons</taxon>
        <taxon>Gunneridae</taxon>
        <taxon>Pentapetalae</taxon>
        <taxon>asterids</taxon>
        <taxon>campanulids</taxon>
        <taxon>Asterales</taxon>
        <taxon>Asteraceae</taxon>
        <taxon>Asteroideae</taxon>
        <taxon>Heliantheae alliance</taxon>
        <taxon>Heliantheae</taxon>
        <taxon>Helianthus</taxon>
    </lineage>
</organism>
<feature type="transmembrane region" description="Helical" evidence="1">
    <location>
        <begin position="6"/>
        <end position="25"/>
    </location>
</feature>
<keyword evidence="4" id="KW-1185">Reference proteome</keyword>
<evidence type="ECO:0000313" key="2">
    <source>
        <dbReference type="EMBL" id="KAF5812963.1"/>
    </source>
</evidence>
<dbReference type="Gramene" id="mRNA:HanXRQr2_Chr03g0092621">
    <property type="protein sequence ID" value="CDS:HanXRQr2_Chr03g0092621.1"/>
    <property type="gene ID" value="HanXRQr2_Chr03g0092621"/>
</dbReference>
<reference evidence="2 4" key="1">
    <citation type="journal article" date="2017" name="Nature">
        <title>The sunflower genome provides insights into oil metabolism, flowering and Asterid evolution.</title>
        <authorList>
            <person name="Badouin H."/>
            <person name="Gouzy J."/>
            <person name="Grassa C.J."/>
            <person name="Murat F."/>
            <person name="Staton S.E."/>
            <person name="Cottret L."/>
            <person name="Lelandais-Briere C."/>
            <person name="Owens G.L."/>
            <person name="Carrere S."/>
            <person name="Mayjonade B."/>
            <person name="Legrand L."/>
            <person name="Gill N."/>
            <person name="Kane N.C."/>
            <person name="Bowers J.E."/>
            <person name="Hubner S."/>
            <person name="Bellec A."/>
            <person name="Berard A."/>
            <person name="Berges H."/>
            <person name="Blanchet N."/>
            <person name="Boniface M.C."/>
            <person name="Brunel D."/>
            <person name="Catrice O."/>
            <person name="Chaidir N."/>
            <person name="Claudel C."/>
            <person name="Donnadieu C."/>
            <person name="Faraut T."/>
            <person name="Fievet G."/>
            <person name="Helmstetter N."/>
            <person name="King M."/>
            <person name="Knapp S.J."/>
            <person name="Lai Z."/>
            <person name="Le Paslier M.C."/>
            <person name="Lippi Y."/>
            <person name="Lorenzon L."/>
            <person name="Mandel J.R."/>
            <person name="Marage G."/>
            <person name="Marchand G."/>
            <person name="Marquand E."/>
            <person name="Bret-Mestries E."/>
            <person name="Morien E."/>
            <person name="Nambeesan S."/>
            <person name="Nguyen T."/>
            <person name="Pegot-Espagnet P."/>
            <person name="Pouilly N."/>
            <person name="Raftis F."/>
            <person name="Sallet E."/>
            <person name="Schiex T."/>
            <person name="Thomas J."/>
            <person name="Vandecasteele C."/>
            <person name="Vares D."/>
            <person name="Vear F."/>
            <person name="Vautrin S."/>
            <person name="Crespi M."/>
            <person name="Mangin B."/>
            <person name="Burke J.M."/>
            <person name="Salse J."/>
            <person name="Munos S."/>
            <person name="Vincourt P."/>
            <person name="Rieseberg L.H."/>
            <person name="Langlade N.B."/>
        </authorList>
    </citation>
    <scope>NUCLEOTIDE SEQUENCE [LARGE SCALE GENOMIC DNA]</scope>
    <source>
        <strain evidence="4">cv. SF193</strain>
        <tissue evidence="2">Leaves</tissue>
    </source>
</reference>
<gene>
    <name evidence="3" type="ORF">HannXRQ_Chr03g0064061</name>
    <name evidence="2" type="ORF">HanXRQr2_Chr03g0092621</name>
</gene>
<dbReference type="Proteomes" id="UP000215914">
    <property type="component" value="Chromosome 3"/>
</dbReference>
<sequence>MEPLFTIIISLIASSLVLFTAYLALLNVRTTKKLPPGPPKLPIIGNIHQLKGAAPHNMAPSCIYSSDKFRPSLSPHPD</sequence>
<evidence type="ECO:0000313" key="4">
    <source>
        <dbReference type="Proteomes" id="UP000215914"/>
    </source>
</evidence>
<name>A0A251V474_HELAN</name>
<keyword evidence="1" id="KW-0472">Membrane</keyword>
<reference evidence="3" key="2">
    <citation type="submission" date="2017-02" db="EMBL/GenBank/DDBJ databases">
        <title>Sunflower complete genome.</title>
        <authorList>
            <person name="Langlade N."/>
            <person name="Munos S."/>
        </authorList>
    </citation>
    <scope>NUCLEOTIDE SEQUENCE [LARGE SCALE GENOMIC DNA]</scope>
    <source>
        <tissue evidence="3">Leaves</tissue>
    </source>
</reference>
<accession>A0A251V474</accession>
<evidence type="ECO:0000256" key="1">
    <source>
        <dbReference type="SAM" id="Phobius"/>
    </source>
</evidence>
<proteinExistence type="predicted"/>
<dbReference type="AlphaFoldDB" id="A0A251V474"/>
<protein>
    <submittedName>
        <fullName evidence="2">Cytochrome P450 superfamily</fullName>
    </submittedName>
    <submittedName>
        <fullName evidence="3">Putative cytochrome P450</fullName>
    </submittedName>
</protein>
<dbReference type="STRING" id="4232.A0A251V474"/>
<dbReference type="EMBL" id="CM007892">
    <property type="protein sequence ID" value="OTG30400.1"/>
    <property type="molecule type" value="Genomic_DNA"/>
</dbReference>
<keyword evidence="1" id="KW-0812">Transmembrane</keyword>
<reference evidence="2" key="3">
    <citation type="submission" date="2020-06" db="EMBL/GenBank/DDBJ databases">
        <title>Helianthus annuus Genome sequencing and assembly Release 2.</title>
        <authorList>
            <person name="Gouzy J."/>
            <person name="Langlade N."/>
            <person name="Munos S."/>
        </authorList>
    </citation>
    <scope>NUCLEOTIDE SEQUENCE</scope>
    <source>
        <tissue evidence="2">Leaves</tissue>
    </source>
</reference>
<keyword evidence="1" id="KW-1133">Transmembrane helix</keyword>
<evidence type="ECO:0000313" key="3">
    <source>
        <dbReference type="EMBL" id="OTG30400.1"/>
    </source>
</evidence>
<dbReference type="EMBL" id="MNCJ02000318">
    <property type="protein sequence ID" value="KAF5812963.1"/>
    <property type="molecule type" value="Genomic_DNA"/>
</dbReference>
<dbReference type="InParanoid" id="A0A251V474"/>